<feature type="transmembrane region" description="Helical" evidence="1">
    <location>
        <begin position="12"/>
        <end position="32"/>
    </location>
</feature>
<accession>A0A1W1E1C0</accession>
<sequence length="94" mass="10878">MLTLLKKTSILTYINIVLATIVITLSIHTIKWHHQSRLLFKKAEIVNKHSQKIIALEKQLLSKYSEQMSGNTIREKAIKLLNMQPSKKVRNLTL</sequence>
<organism evidence="2">
    <name type="scientific">hydrothermal vent metagenome</name>
    <dbReference type="NCBI Taxonomy" id="652676"/>
    <lineage>
        <taxon>unclassified sequences</taxon>
        <taxon>metagenomes</taxon>
        <taxon>ecological metagenomes</taxon>
    </lineage>
</organism>
<dbReference type="EMBL" id="FPHZ01000053">
    <property type="protein sequence ID" value="SFV87641.1"/>
    <property type="molecule type" value="Genomic_DNA"/>
</dbReference>
<gene>
    <name evidence="2" type="ORF">MNB_SUP05-SYMBIONT-5-1157</name>
</gene>
<keyword evidence="1" id="KW-1133">Transmembrane helix</keyword>
<keyword evidence="1" id="KW-0812">Transmembrane</keyword>
<reference evidence="2" key="1">
    <citation type="submission" date="2016-10" db="EMBL/GenBank/DDBJ databases">
        <authorList>
            <person name="de Groot N.N."/>
        </authorList>
    </citation>
    <scope>NUCLEOTIDE SEQUENCE</scope>
</reference>
<protein>
    <recommendedName>
        <fullName evidence="3">Cell division protein FtsL</fullName>
    </recommendedName>
</protein>
<dbReference type="AlphaFoldDB" id="A0A1W1E1C0"/>
<evidence type="ECO:0000313" key="2">
    <source>
        <dbReference type="EMBL" id="SFV87641.1"/>
    </source>
</evidence>
<evidence type="ECO:0008006" key="3">
    <source>
        <dbReference type="Google" id="ProtNLM"/>
    </source>
</evidence>
<evidence type="ECO:0000256" key="1">
    <source>
        <dbReference type="SAM" id="Phobius"/>
    </source>
</evidence>
<proteinExistence type="predicted"/>
<name>A0A1W1E1C0_9ZZZZ</name>
<keyword evidence="1" id="KW-0472">Membrane</keyword>